<dbReference type="EMBL" id="WIXP02000006">
    <property type="protein sequence ID" value="KAF6209663.1"/>
    <property type="molecule type" value="Genomic_DNA"/>
</dbReference>
<reference evidence="1" key="1">
    <citation type="journal article" date="2021" name="Mol. Ecol. Resour.">
        <title>Apolygus lucorum genome provides insights into omnivorousness and mesophyll feeding.</title>
        <authorList>
            <person name="Liu Y."/>
            <person name="Liu H."/>
            <person name="Wang H."/>
            <person name="Huang T."/>
            <person name="Liu B."/>
            <person name="Yang B."/>
            <person name="Yin L."/>
            <person name="Li B."/>
            <person name="Zhang Y."/>
            <person name="Zhang S."/>
            <person name="Jiang F."/>
            <person name="Zhang X."/>
            <person name="Ren Y."/>
            <person name="Wang B."/>
            <person name="Wang S."/>
            <person name="Lu Y."/>
            <person name="Wu K."/>
            <person name="Fan W."/>
            <person name="Wang G."/>
        </authorList>
    </citation>
    <scope>NUCLEOTIDE SEQUENCE</scope>
    <source>
        <strain evidence="1">12Hb</strain>
    </source>
</reference>
<sequence length="67" mass="7445">MACELLPSGVVSRFSTFPVSKTYSCLAQDFLSISPDKLLKFGVFKIAGSPRIFNIARKVSQRRSSPY</sequence>
<accession>A0A8S9XL16</accession>
<evidence type="ECO:0000313" key="2">
    <source>
        <dbReference type="Proteomes" id="UP000466442"/>
    </source>
</evidence>
<name>A0A8S9XL16_APOLU</name>
<organism evidence="1 2">
    <name type="scientific">Apolygus lucorum</name>
    <name type="common">Small green plant bug</name>
    <name type="synonym">Lygocoris lucorum</name>
    <dbReference type="NCBI Taxonomy" id="248454"/>
    <lineage>
        <taxon>Eukaryota</taxon>
        <taxon>Metazoa</taxon>
        <taxon>Ecdysozoa</taxon>
        <taxon>Arthropoda</taxon>
        <taxon>Hexapoda</taxon>
        <taxon>Insecta</taxon>
        <taxon>Pterygota</taxon>
        <taxon>Neoptera</taxon>
        <taxon>Paraneoptera</taxon>
        <taxon>Hemiptera</taxon>
        <taxon>Heteroptera</taxon>
        <taxon>Panheteroptera</taxon>
        <taxon>Cimicomorpha</taxon>
        <taxon>Miridae</taxon>
        <taxon>Mirini</taxon>
        <taxon>Apolygus</taxon>
    </lineage>
</organism>
<gene>
    <name evidence="1" type="ORF">GE061_015412</name>
</gene>
<dbReference type="Proteomes" id="UP000466442">
    <property type="component" value="Unassembled WGS sequence"/>
</dbReference>
<keyword evidence="2" id="KW-1185">Reference proteome</keyword>
<comment type="caution">
    <text evidence="1">The sequence shown here is derived from an EMBL/GenBank/DDBJ whole genome shotgun (WGS) entry which is preliminary data.</text>
</comment>
<dbReference type="AlphaFoldDB" id="A0A8S9XL16"/>
<protein>
    <submittedName>
        <fullName evidence="1">Uncharacterized protein</fullName>
    </submittedName>
</protein>
<evidence type="ECO:0000313" key="1">
    <source>
        <dbReference type="EMBL" id="KAF6209663.1"/>
    </source>
</evidence>
<proteinExistence type="predicted"/>